<gene>
    <name evidence="2" type="ORF">BSTOLATCC_MIC52090</name>
</gene>
<proteinExistence type="predicted"/>
<evidence type="ECO:0000313" key="3">
    <source>
        <dbReference type="Proteomes" id="UP001162131"/>
    </source>
</evidence>
<evidence type="ECO:0000313" key="2">
    <source>
        <dbReference type="EMBL" id="CAG9330673.1"/>
    </source>
</evidence>
<keyword evidence="1" id="KW-0812">Transmembrane</keyword>
<evidence type="ECO:0000256" key="1">
    <source>
        <dbReference type="SAM" id="Phobius"/>
    </source>
</evidence>
<keyword evidence="3" id="KW-1185">Reference proteome</keyword>
<keyword evidence="1" id="KW-0472">Membrane</keyword>
<organism evidence="2 3">
    <name type="scientific">Blepharisma stoltei</name>
    <dbReference type="NCBI Taxonomy" id="1481888"/>
    <lineage>
        <taxon>Eukaryota</taxon>
        <taxon>Sar</taxon>
        <taxon>Alveolata</taxon>
        <taxon>Ciliophora</taxon>
        <taxon>Postciliodesmatophora</taxon>
        <taxon>Heterotrichea</taxon>
        <taxon>Heterotrichida</taxon>
        <taxon>Blepharismidae</taxon>
        <taxon>Blepharisma</taxon>
    </lineage>
</organism>
<feature type="transmembrane region" description="Helical" evidence="1">
    <location>
        <begin position="47"/>
        <end position="67"/>
    </location>
</feature>
<dbReference type="EMBL" id="CAJZBQ010000052">
    <property type="protein sequence ID" value="CAG9330673.1"/>
    <property type="molecule type" value="Genomic_DNA"/>
</dbReference>
<dbReference type="Proteomes" id="UP001162131">
    <property type="component" value="Unassembled WGS sequence"/>
</dbReference>
<accession>A0AAU9K4W2</accession>
<dbReference type="AlphaFoldDB" id="A0AAU9K4W2"/>
<comment type="caution">
    <text evidence="2">The sequence shown here is derived from an EMBL/GenBank/DDBJ whole genome shotgun (WGS) entry which is preliminary data.</text>
</comment>
<protein>
    <submittedName>
        <fullName evidence="2">Uncharacterized protein</fullName>
    </submittedName>
</protein>
<name>A0AAU9K4W2_9CILI</name>
<reference evidence="2" key="1">
    <citation type="submission" date="2021-09" db="EMBL/GenBank/DDBJ databases">
        <authorList>
            <consortium name="AG Swart"/>
            <person name="Singh M."/>
            <person name="Singh A."/>
            <person name="Seah K."/>
            <person name="Emmerich C."/>
        </authorList>
    </citation>
    <scope>NUCLEOTIDE SEQUENCE</scope>
    <source>
        <strain evidence="2">ATCC30299</strain>
    </source>
</reference>
<sequence length="72" mass="8608">MTKSKWWKIKDGGDEGLLKRRAPDPIGILNYSKLVETFKNSTKSKSLFTFSIFWQIINWFRLSYFIFLDQIN</sequence>
<keyword evidence="1" id="KW-1133">Transmembrane helix</keyword>